<dbReference type="EMBL" id="GL833188">
    <property type="protein sequence ID" value="EGB03157.1"/>
    <property type="molecule type" value="Genomic_DNA"/>
</dbReference>
<dbReference type="KEGG" id="aaf:AURANDRAFT_1928"/>
<evidence type="ECO:0000256" key="4">
    <source>
        <dbReference type="PROSITE-ProRule" id="PRU10141"/>
    </source>
</evidence>
<feature type="non-terminal residue" evidence="6">
    <location>
        <position position="1"/>
    </location>
</feature>
<dbReference type="GO" id="GO:0005524">
    <property type="term" value="F:ATP binding"/>
    <property type="evidence" value="ECO:0007669"/>
    <property type="project" value="UniProtKB-UniRule"/>
</dbReference>
<dbReference type="GeneID" id="20219109"/>
<evidence type="ECO:0000313" key="7">
    <source>
        <dbReference type="Proteomes" id="UP000002729"/>
    </source>
</evidence>
<name>F0YNZ2_AURAN</name>
<dbReference type="InterPro" id="IPR017441">
    <property type="entry name" value="Protein_kinase_ATP_BS"/>
</dbReference>
<keyword evidence="7" id="KW-1185">Reference proteome</keyword>
<dbReference type="RefSeq" id="XP_009042133.1">
    <property type="nucleotide sequence ID" value="XM_009043885.1"/>
</dbReference>
<dbReference type="SMART" id="SM00220">
    <property type="entry name" value="S_TKc"/>
    <property type="match status" value="1"/>
</dbReference>
<dbReference type="eggNOG" id="KOG0578">
    <property type="taxonomic scope" value="Eukaryota"/>
</dbReference>
<dbReference type="AlphaFoldDB" id="F0YNZ2"/>
<comment type="similarity">
    <text evidence="1">Belongs to the protein kinase superfamily. STE Ser/Thr protein kinase family. STE20 subfamily.</text>
</comment>
<organism evidence="7">
    <name type="scientific">Aureococcus anophagefferens</name>
    <name type="common">Harmful bloom alga</name>
    <dbReference type="NCBI Taxonomy" id="44056"/>
    <lineage>
        <taxon>Eukaryota</taxon>
        <taxon>Sar</taxon>
        <taxon>Stramenopiles</taxon>
        <taxon>Ochrophyta</taxon>
        <taxon>Pelagophyceae</taxon>
        <taxon>Pelagomonadales</taxon>
        <taxon>Pelagomonadaceae</taxon>
        <taxon>Aureococcus</taxon>
    </lineage>
</organism>
<dbReference type="PANTHER" id="PTHR45832:SF22">
    <property type="entry name" value="SERINE_THREONINE-PROTEIN KINASE SAMKA-RELATED"/>
    <property type="match status" value="1"/>
</dbReference>
<feature type="non-terminal residue" evidence="6">
    <location>
        <position position="263"/>
    </location>
</feature>
<dbReference type="InterPro" id="IPR011009">
    <property type="entry name" value="Kinase-like_dom_sf"/>
</dbReference>
<keyword evidence="2 4" id="KW-0547">Nucleotide-binding</keyword>
<dbReference type="Proteomes" id="UP000002729">
    <property type="component" value="Unassembled WGS sequence"/>
</dbReference>
<dbReference type="OMA" id="KMRPFES"/>
<dbReference type="SUPFAM" id="SSF56112">
    <property type="entry name" value="Protein kinase-like (PK-like)"/>
    <property type="match status" value="1"/>
</dbReference>
<evidence type="ECO:0000313" key="6">
    <source>
        <dbReference type="EMBL" id="EGB03157.1"/>
    </source>
</evidence>
<dbReference type="InParanoid" id="F0YNZ2"/>
<accession>F0YNZ2</accession>
<keyword evidence="3 4" id="KW-0067">ATP-binding</keyword>
<dbReference type="InterPro" id="IPR000719">
    <property type="entry name" value="Prot_kinase_dom"/>
</dbReference>
<reference evidence="6 7" key="1">
    <citation type="journal article" date="2011" name="Proc. Natl. Acad. Sci. U.S.A.">
        <title>Niche of harmful alga Aureococcus anophagefferens revealed through ecogenomics.</title>
        <authorList>
            <person name="Gobler C.J."/>
            <person name="Berry D.L."/>
            <person name="Dyhrman S.T."/>
            <person name="Wilhelm S.W."/>
            <person name="Salamov A."/>
            <person name="Lobanov A.V."/>
            <person name="Zhang Y."/>
            <person name="Collier J.L."/>
            <person name="Wurch L.L."/>
            <person name="Kustka A.B."/>
            <person name="Dill B.D."/>
            <person name="Shah M."/>
            <person name="VerBerkmoes N.C."/>
            <person name="Kuo A."/>
            <person name="Terry A."/>
            <person name="Pangilinan J."/>
            <person name="Lindquist E.A."/>
            <person name="Lucas S."/>
            <person name="Paulsen I.T."/>
            <person name="Hattenrath-Lehmann T.K."/>
            <person name="Talmage S.C."/>
            <person name="Walker E.A."/>
            <person name="Koch F."/>
            <person name="Burson A.M."/>
            <person name="Marcoval M.A."/>
            <person name="Tang Y.Z."/>
            <person name="Lecleir G.R."/>
            <person name="Coyne K.J."/>
            <person name="Berg G.M."/>
            <person name="Bertrand E.M."/>
            <person name="Saito M.A."/>
            <person name="Gladyshev V.N."/>
            <person name="Grigoriev I.V."/>
        </authorList>
    </citation>
    <scope>NUCLEOTIDE SEQUENCE [LARGE SCALE GENOMIC DNA]</scope>
    <source>
        <strain evidence="7">CCMP 1984</strain>
    </source>
</reference>
<dbReference type="GO" id="GO:0004672">
    <property type="term" value="F:protein kinase activity"/>
    <property type="evidence" value="ECO:0007669"/>
    <property type="project" value="InterPro"/>
</dbReference>
<evidence type="ECO:0000256" key="2">
    <source>
        <dbReference type="ARBA" id="ARBA00022741"/>
    </source>
</evidence>
<dbReference type="Gene3D" id="1.10.510.10">
    <property type="entry name" value="Transferase(Phosphotransferase) domain 1"/>
    <property type="match status" value="1"/>
</dbReference>
<evidence type="ECO:0000259" key="5">
    <source>
        <dbReference type="PROSITE" id="PS50011"/>
    </source>
</evidence>
<dbReference type="OrthoDB" id="2914378at2759"/>
<dbReference type="PROSITE" id="PS00107">
    <property type="entry name" value="PROTEIN_KINASE_ATP"/>
    <property type="match status" value="1"/>
</dbReference>
<dbReference type="PANTHER" id="PTHR45832">
    <property type="entry name" value="SERINE/THREONINE-PROTEIN KINASE SAMKA-RELATED-RELATED"/>
    <property type="match status" value="1"/>
</dbReference>
<dbReference type="PIRSF" id="PIRSF000654">
    <property type="entry name" value="Integrin-linked_kinase"/>
    <property type="match status" value="1"/>
</dbReference>
<dbReference type="PROSITE" id="PS50011">
    <property type="entry name" value="PROTEIN_KINASE_DOM"/>
    <property type="match status" value="1"/>
</dbReference>
<gene>
    <name evidence="6" type="ORF">AURANDRAFT_1928</name>
</gene>
<dbReference type="Pfam" id="PF00069">
    <property type="entry name" value="Pkinase"/>
    <property type="match status" value="1"/>
</dbReference>
<feature type="binding site" evidence="4">
    <location>
        <position position="42"/>
    </location>
    <ligand>
        <name>ATP</name>
        <dbReference type="ChEBI" id="CHEBI:30616"/>
    </ligand>
</feature>
<sequence length="263" mass="29530">SVSDPRTCFRDFVQLGQGASGVVYSAVDARPGPHRGRKVALKYSDLKELEELKTEIAMQSLSSHPNVVNFIEAFLTSTHVVIALELMTAGMLTSLCKRDIRICEEAHVSYVLKCVLQALSFIHRQYRVHRDIKSDNVLIDFNGRVKLADFGFAASFTREATNRTSVVGTPFWMAPELIQSQSYDCKVDIWSLAITALEMTDGEPPLMHEPVMRALFLITVNEPPKLHDPSAWSETLAHFISNMLVKRPTDRSSAEQLLMHPLM</sequence>
<evidence type="ECO:0000256" key="3">
    <source>
        <dbReference type="ARBA" id="ARBA00022840"/>
    </source>
</evidence>
<proteinExistence type="inferred from homology"/>
<dbReference type="InterPro" id="IPR051931">
    <property type="entry name" value="PAK3-like"/>
</dbReference>
<feature type="domain" description="Protein kinase" evidence="5">
    <location>
        <begin position="9"/>
        <end position="263"/>
    </location>
</feature>
<evidence type="ECO:0000256" key="1">
    <source>
        <dbReference type="ARBA" id="ARBA00008874"/>
    </source>
</evidence>
<protein>
    <recommendedName>
        <fullName evidence="5">Protein kinase domain-containing protein</fullName>
    </recommendedName>
</protein>